<dbReference type="WBParaSite" id="SBAD_0000816701-mRNA-1">
    <property type="protein sequence ID" value="SBAD_0000816701-mRNA-1"/>
    <property type="gene ID" value="SBAD_0000816701"/>
</dbReference>
<organism evidence="3">
    <name type="scientific">Soboliphyme baturini</name>
    <dbReference type="NCBI Taxonomy" id="241478"/>
    <lineage>
        <taxon>Eukaryota</taxon>
        <taxon>Metazoa</taxon>
        <taxon>Ecdysozoa</taxon>
        <taxon>Nematoda</taxon>
        <taxon>Enoplea</taxon>
        <taxon>Dorylaimia</taxon>
        <taxon>Dioctophymatida</taxon>
        <taxon>Dioctophymatoidea</taxon>
        <taxon>Soboliphymatidae</taxon>
        <taxon>Soboliphyme</taxon>
    </lineage>
</organism>
<gene>
    <name evidence="1" type="ORF">SBAD_LOCUS7874</name>
</gene>
<name>A0A183IW77_9BILA</name>
<dbReference type="EMBL" id="UZAM01011027">
    <property type="protein sequence ID" value="VDP14569.1"/>
    <property type="molecule type" value="Genomic_DNA"/>
</dbReference>
<reference evidence="1 2" key="2">
    <citation type="submission" date="2018-11" db="EMBL/GenBank/DDBJ databases">
        <authorList>
            <consortium name="Pathogen Informatics"/>
        </authorList>
    </citation>
    <scope>NUCLEOTIDE SEQUENCE [LARGE SCALE GENOMIC DNA]</scope>
</reference>
<keyword evidence="2" id="KW-1185">Reference proteome</keyword>
<evidence type="ECO:0000313" key="3">
    <source>
        <dbReference type="WBParaSite" id="SBAD_0000816701-mRNA-1"/>
    </source>
</evidence>
<reference evidence="3" key="1">
    <citation type="submission" date="2016-06" db="UniProtKB">
        <authorList>
            <consortium name="WormBaseParasite"/>
        </authorList>
    </citation>
    <scope>IDENTIFICATION</scope>
</reference>
<accession>A0A183IW77</accession>
<sequence length="161" mass="17793">MQLQQRIAREIFFKTKTRIRLKICAYTSPLLATVRDSKRHVVLPSSVRAAVRAIVSYVSNRRPRTAAASDETEVPRRLSGVQGARRVRRQQLSVRDACCEVDALLDSSRTRNWATTASKAGAELNGVELSNESSPSPSPLSFVQMTNYLAAIVDSVFGECP</sequence>
<protein>
    <submittedName>
        <fullName evidence="1 3">Uncharacterized protein</fullName>
    </submittedName>
</protein>
<dbReference type="Proteomes" id="UP000270296">
    <property type="component" value="Unassembled WGS sequence"/>
</dbReference>
<evidence type="ECO:0000313" key="1">
    <source>
        <dbReference type="EMBL" id="VDP14569.1"/>
    </source>
</evidence>
<evidence type="ECO:0000313" key="2">
    <source>
        <dbReference type="Proteomes" id="UP000270296"/>
    </source>
</evidence>
<dbReference type="AlphaFoldDB" id="A0A183IW77"/>
<proteinExistence type="predicted"/>